<protein>
    <submittedName>
        <fullName evidence="2">Uncharacterized protein</fullName>
    </submittedName>
</protein>
<evidence type="ECO:0000256" key="1">
    <source>
        <dbReference type="SAM" id="MobiDB-lite"/>
    </source>
</evidence>
<gene>
    <name evidence="2" type="ORF">EMH_0084790</name>
</gene>
<reference evidence="2" key="1">
    <citation type="submission" date="2013-10" db="EMBL/GenBank/DDBJ databases">
        <title>Genomic analysis of the causative agents of coccidiosis in chickens.</title>
        <authorList>
            <person name="Reid A.J."/>
            <person name="Blake D."/>
            <person name="Billington K."/>
            <person name="Browne H."/>
            <person name="Dunn M."/>
            <person name="Hung S."/>
            <person name="Kawahara F."/>
            <person name="Miranda-Saavedra D."/>
            <person name="Mourier T."/>
            <person name="Nagra H."/>
            <person name="Otto T.D."/>
            <person name="Rawlings N."/>
            <person name="Sanchez A."/>
            <person name="Sanders M."/>
            <person name="Subramaniam C."/>
            <person name="Tay Y."/>
            <person name="Dear P."/>
            <person name="Doerig C."/>
            <person name="Gruber A."/>
            <person name="Parkinson J."/>
            <person name="Shirley M."/>
            <person name="Wan K.L."/>
            <person name="Berriman M."/>
            <person name="Tomley F."/>
            <person name="Pain A."/>
        </authorList>
    </citation>
    <scope>NUCLEOTIDE SEQUENCE [LARGE SCALE GENOMIC DNA]</scope>
    <source>
        <strain evidence="2">Houghton</strain>
    </source>
</reference>
<dbReference type="EMBL" id="HG679232">
    <property type="protein sequence ID" value="CDJ27288.1"/>
    <property type="molecule type" value="Genomic_DNA"/>
</dbReference>
<evidence type="ECO:0000313" key="3">
    <source>
        <dbReference type="Proteomes" id="UP000030744"/>
    </source>
</evidence>
<organism evidence="2 3">
    <name type="scientific">Eimeria mitis</name>
    <dbReference type="NCBI Taxonomy" id="44415"/>
    <lineage>
        <taxon>Eukaryota</taxon>
        <taxon>Sar</taxon>
        <taxon>Alveolata</taxon>
        <taxon>Apicomplexa</taxon>
        <taxon>Conoidasida</taxon>
        <taxon>Coccidia</taxon>
        <taxon>Eucoccidiorida</taxon>
        <taxon>Eimeriorina</taxon>
        <taxon>Eimeriidae</taxon>
        <taxon>Eimeria</taxon>
    </lineage>
</organism>
<keyword evidence="3" id="KW-1185">Reference proteome</keyword>
<dbReference type="AlphaFoldDB" id="U6JUT9"/>
<proteinExistence type="predicted"/>
<dbReference type="GeneID" id="25382842"/>
<dbReference type="VEuPathDB" id="ToxoDB:EMH_0084790"/>
<evidence type="ECO:0000313" key="2">
    <source>
        <dbReference type="EMBL" id="CDJ27288.1"/>
    </source>
</evidence>
<accession>U6JUT9</accession>
<reference evidence="2" key="2">
    <citation type="submission" date="2013-10" db="EMBL/GenBank/DDBJ databases">
        <authorList>
            <person name="Aslett M."/>
        </authorList>
    </citation>
    <scope>NUCLEOTIDE SEQUENCE [LARGE SCALE GENOMIC DNA]</scope>
    <source>
        <strain evidence="2">Houghton</strain>
    </source>
</reference>
<feature type="region of interest" description="Disordered" evidence="1">
    <location>
        <begin position="60"/>
        <end position="98"/>
    </location>
</feature>
<dbReference type="RefSeq" id="XP_013349866.1">
    <property type="nucleotide sequence ID" value="XM_013494412.1"/>
</dbReference>
<dbReference type="Proteomes" id="UP000030744">
    <property type="component" value="Unassembled WGS sequence"/>
</dbReference>
<name>U6JUT9_9EIME</name>
<sequence>MKRKGFRFIRGLVRLRRGFEESWGFTFGEFCGYQQRHVALHLHPKRSCFDLQQQQQQQQQQQRQQQEQQQQQQRERQQQQGRRQQQQQQQREQQQQEG</sequence>